<accession>A0A0S4TJ80</accession>
<organism evidence="2">
    <name type="scientific">Cryptosporidium hominis</name>
    <dbReference type="NCBI Taxonomy" id="237895"/>
    <lineage>
        <taxon>Eukaryota</taxon>
        <taxon>Sar</taxon>
        <taxon>Alveolata</taxon>
        <taxon>Apicomplexa</taxon>
        <taxon>Conoidasida</taxon>
        <taxon>Coccidia</taxon>
        <taxon>Eucoccidiorida</taxon>
        <taxon>Eimeriorina</taxon>
        <taxon>Cryptosporidiidae</taxon>
        <taxon>Cryptosporidium</taxon>
    </lineage>
</organism>
<feature type="transmembrane region" description="Helical" evidence="1">
    <location>
        <begin position="12"/>
        <end position="29"/>
    </location>
</feature>
<keyword evidence="1" id="KW-1133">Transmembrane helix</keyword>
<dbReference type="EMBL" id="LN877953">
    <property type="protein sequence ID" value="CUV07441.1"/>
    <property type="molecule type" value="Genomic_DNA"/>
</dbReference>
<dbReference type="OrthoDB" id="337828at2759"/>
<protein>
    <submittedName>
        <fullName evidence="2">Uncharacterized protein</fullName>
    </submittedName>
</protein>
<evidence type="ECO:0000313" key="2">
    <source>
        <dbReference type="EMBL" id="CUV07441.1"/>
    </source>
</evidence>
<dbReference type="Proteomes" id="UP000199752">
    <property type="component" value="Chromosome 7"/>
</dbReference>
<reference evidence="2" key="1">
    <citation type="submission" date="2015-08" db="EMBL/GenBank/DDBJ databases">
        <authorList>
            <person name="Babu N.S."/>
            <person name="Beckwith C.J."/>
            <person name="Beseler K.G."/>
            <person name="Brison A."/>
            <person name="Carone J.V."/>
            <person name="Caskin T.P."/>
            <person name="Diamond M."/>
            <person name="Durham M.E."/>
            <person name="Foxe J.M."/>
            <person name="Go M."/>
            <person name="Henderson B.A."/>
            <person name="Jones I.B."/>
            <person name="McGettigan J.A."/>
            <person name="Micheletti S.J."/>
            <person name="Nasrallah M.E."/>
            <person name="Ortiz D."/>
            <person name="Piller C.R."/>
            <person name="Privatt S.R."/>
            <person name="Schneider S.L."/>
            <person name="Sharp S."/>
            <person name="Smith T.C."/>
            <person name="Stanton J.D."/>
            <person name="Ullery H.E."/>
            <person name="Wilson R.J."/>
            <person name="Serrano M.G."/>
            <person name="Buck G."/>
            <person name="Lee V."/>
            <person name="Wang Y."/>
            <person name="Carvalho R."/>
            <person name="Voegtly L."/>
            <person name="Shi R."/>
            <person name="Duckworth R."/>
            <person name="Johnson A."/>
            <person name="Loviza R."/>
            <person name="Walstead R."/>
            <person name="Shah Z."/>
            <person name="Kiflezghi M."/>
            <person name="Wade K."/>
            <person name="Ball S.L."/>
            <person name="Bradley K.W."/>
            <person name="Asai D.J."/>
            <person name="Bowman C.A."/>
            <person name="Russell D.A."/>
            <person name="Pope W.H."/>
            <person name="Jacobs-Sera D."/>
            <person name="Hendrix R.W."/>
            <person name="Hatfull G.F."/>
        </authorList>
    </citation>
    <scope>NUCLEOTIDE SEQUENCE [LARGE SCALE GENOMIC DNA]</scope>
</reference>
<dbReference type="VEuPathDB" id="CryptoDB:ChTU502y2012_407g2235"/>
<evidence type="ECO:0000256" key="1">
    <source>
        <dbReference type="SAM" id="Phobius"/>
    </source>
</evidence>
<dbReference type="VEuPathDB" id="CryptoDB:Chro.70500"/>
<keyword evidence="1" id="KW-0472">Membrane</keyword>
<dbReference type="VEuPathDB" id="CryptoDB:GY17_00002336"/>
<sequence length="1891" mass="221619">MTLFSIKVLNHIMLWFGLIIFWAITQIYGKSPVEHGKLMRNCPPEFTYSELRRLTSEGSLVEAQNFLDSLRSTEINVLYGMIEVRFDTDVRKLQIELPNLELADIKVSSKIREFISYEYVFDCKDIKESTRFLFWIIRHFDLNYLSPAIAFSITKYVLGEASKIFGKEYFIPVTPVTSINLSEVIAQNSKDDFPSRKQINEAIRKFTSTGRFSEYKGVIDLPDITTITPASIEDKVLRSRILILQRGGYAPKNKDRSQIQTVKYIMRTSRYYLNIYLSAEMSYRLWSIVYFIMTGIRISEYKYKMFSFIMKKSQSDTWPHESDVLEAISGTLTKFGIKHKPLSIHSSWYKKLKQEGYVLSVPQNIKTSRWFCRFFQHYLQIMINPYLQFNIWKTTLENLLEPHIRQVNVSGDKCFIREDPKFPWPNCSQVPINSPEYDVLKHDKAVDNLTHEFARIIHNFNPGYPFHDLCELTRQLIETGSFRRKVRQPITRVKHEIAIRKLERKTYVRNLVRSYNYAKKYEPFIQPSDEMLFFFKDYIENDVPLNDKIADKIAREKFMDEDLEDVVKTRNFVIDCAKTYSSITARKSWNDLEIREIPAKGKKAISTACSNLFYSRPKCKFESIPPFHPAREHSDILTGEFSLRIFSYFRSIGVYNTIPDDFCPDAINVMSKIFRIEPKNHEQLKRDYAKNSKIHERDRFIRNALLKFKTLDNTDVQRSRARKLSEMMEQIVKSKLQDKLKPKTFDYIFGRIVNRYSEFVSKADGNDWEIDELKDMVRLGKRFVYYNSFKQFPKNKFKHVCNKLLTNIVLKIHGSEAIIERIRNSDPSLKLSDQRISRDITKNLCFSLGSWQISLRKRIKNKLEFLWLKMNNHKQEYKLIDSNLIPIPKHASQKYYIQVADANIINFYNSLGTNLKNQFPHLDIKLPNTIPIEPEVMRLRKLGYDCPPPKSAKSDGIPTAEECIRYIYRYGLYIYNGLILDFKILYKVYQKSFMDSGFQSLAYLPNIYPKFLNFSLLKSSLFDYNFHRFETICSLNKLETELYWNQYFTVVENISKDLIKQLHSANVILPGSADRTSSTYNISPLKTRSRTICEFIARILNPNFYKSFDVNTSDFFKGQISNSEYNKGLVWYDLNQVNSGSAHHTPKQIDKNVMRSLYTIYFVQSCIHSLMKYFSGIHFLHAALLCRKTREWRGCDETQFIGYNYIEHLEVGDPIEEIYLNRLLKGVFVDMVTFELQEKSTSLFWSSKLYDMPTDRLPISYMRFCPVSIRIHDYLQSGRFKNFVDSCVYALETSNVFRVEINGEMFTIKRSVAEKLCSSTFWGQDCNHPTIKSSAKFLYERLIQALKLPSPVIPSSIMCNIAYEMAFSRNPVNICFNPNTFVDTRPKAGTNPYSEDYKLNHKTNDEKPRLRTKKWDTPEMNFENAVPLREDPMGMLGHIAKTYSLSEVNFSELRDACEQAPVSIRDCSKVPSFVKEYPKIVKNPEILKKINEETMRLFYPLVKKDNPKSFEEFPIRIATFVELCNLSVSTYNISPELFNTACVSSFGWNKHFKSNQEIWKDTDWQTSILYCSSTSKWKSCSKWSNKNKFELENDRVFELSSSYASSSPLQKASIDFMAAFFSSTISLFLSGANTQNISEDPKDIEMITKLRENYDMFCPAATELLVSHKLIDQSKLKPSIIEFMRSEEISYTRVRRRKPNNGIPYLFFNADCPEILTNHILNIVNSDENSVKSNPDVPLQWSRKEFILEFAVRVCKKHFSWKDCNYDKDILDKNNPLEINHFEYVASSMYREFLISYIEDKGSIPKKIGNHKNDNFYVFCKLSINVISEHPRIIHSNQVRSLIENLLPKKFKDYSQNIANVFFSSFEIFHKGVKYTKSIKPPKETTKFSFS</sequence>
<keyword evidence="1" id="KW-0812">Transmembrane</keyword>
<name>A0A0S4TJ80_CRYHO</name>
<dbReference type="VEuPathDB" id="CryptoDB:CHUDEA7_4530"/>
<proteinExistence type="predicted"/>
<gene>
    <name evidence="2" type="ORF">CHUDEA7_4530</name>
</gene>